<proteinExistence type="predicted"/>
<organism evidence="1 2">
    <name type="scientific">Gimesia chilikensis</name>
    <dbReference type="NCBI Taxonomy" id="2605989"/>
    <lineage>
        <taxon>Bacteria</taxon>
        <taxon>Pseudomonadati</taxon>
        <taxon>Planctomycetota</taxon>
        <taxon>Planctomycetia</taxon>
        <taxon>Planctomycetales</taxon>
        <taxon>Planctomycetaceae</taxon>
        <taxon>Gimesia</taxon>
    </lineage>
</organism>
<protein>
    <submittedName>
        <fullName evidence="1">Uncharacterized protein</fullName>
    </submittedName>
</protein>
<reference evidence="1 2" key="1">
    <citation type="submission" date="2019-02" db="EMBL/GenBank/DDBJ databases">
        <title>Deep-cultivation of Planctomycetes and their phenomic and genomic characterization uncovers novel biology.</title>
        <authorList>
            <person name="Wiegand S."/>
            <person name="Jogler M."/>
            <person name="Boedeker C."/>
            <person name="Pinto D."/>
            <person name="Vollmers J."/>
            <person name="Rivas-Marin E."/>
            <person name="Kohn T."/>
            <person name="Peeters S.H."/>
            <person name="Heuer A."/>
            <person name="Rast P."/>
            <person name="Oberbeckmann S."/>
            <person name="Bunk B."/>
            <person name="Jeske O."/>
            <person name="Meyerdierks A."/>
            <person name="Storesund J.E."/>
            <person name="Kallscheuer N."/>
            <person name="Luecker S."/>
            <person name="Lage O.M."/>
            <person name="Pohl T."/>
            <person name="Merkel B.J."/>
            <person name="Hornburger P."/>
            <person name="Mueller R.-W."/>
            <person name="Bruemmer F."/>
            <person name="Labrenz M."/>
            <person name="Spormann A.M."/>
            <person name="Op den Camp H."/>
            <person name="Overmann J."/>
            <person name="Amann R."/>
            <person name="Jetten M.S.M."/>
            <person name="Mascher T."/>
            <person name="Medema M.H."/>
            <person name="Devos D.P."/>
            <person name="Kaster A.-K."/>
            <person name="Ovreas L."/>
            <person name="Rohde M."/>
            <person name="Galperin M.Y."/>
            <person name="Jogler C."/>
        </authorList>
    </citation>
    <scope>NUCLEOTIDE SEQUENCE [LARGE SCALE GENOMIC DNA]</scope>
    <source>
        <strain evidence="1 2">V6</strain>
    </source>
</reference>
<accession>A0A517WM65</accession>
<evidence type="ECO:0000313" key="2">
    <source>
        <dbReference type="Proteomes" id="UP000320722"/>
    </source>
</evidence>
<evidence type="ECO:0000313" key="1">
    <source>
        <dbReference type="EMBL" id="QDU06348.1"/>
    </source>
</evidence>
<gene>
    <name evidence="1" type="ORF">V6x_61000</name>
</gene>
<name>A0A517WM65_9PLAN</name>
<dbReference type="Proteomes" id="UP000320722">
    <property type="component" value="Chromosome"/>
</dbReference>
<dbReference type="EMBL" id="CP036347">
    <property type="protein sequence ID" value="QDU06348.1"/>
    <property type="molecule type" value="Genomic_DNA"/>
</dbReference>
<sequence>MRGSLKFSYRPRRLNQTDQAAKFTGFGNYVKTML</sequence>
<dbReference type="AlphaFoldDB" id="A0A517WM65"/>